<comment type="caution">
    <text evidence="2">The sequence shown here is derived from an EMBL/GenBank/DDBJ whole genome shotgun (WGS) entry which is preliminary data.</text>
</comment>
<evidence type="ECO:0000313" key="3">
    <source>
        <dbReference type="Proteomes" id="UP001367508"/>
    </source>
</evidence>
<sequence>MPVHGACFCMNLHGHLLIKGGADVSILNVSISGGISSTKMWGAGQPQRALNQMPHDSDSSISRNGVRAPGRPHSYAKQWCVQTLPLMPIIKPRLAWHLHRLWVHLLHGEDRANYATPLVLDSHQFFFATMGPRHYLVGVGPSFFSSIDVFVFFSQEELSLPPRCRIPEKEEVPQKHLQPKIF</sequence>
<gene>
    <name evidence="2" type="ORF">VNO77_38876</name>
</gene>
<keyword evidence="3" id="KW-1185">Reference proteome</keyword>
<organism evidence="2 3">
    <name type="scientific">Canavalia gladiata</name>
    <name type="common">Sword bean</name>
    <name type="synonym">Dolichos gladiatus</name>
    <dbReference type="NCBI Taxonomy" id="3824"/>
    <lineage>
        <taxon>Eukaryota</taxon>
        <taxon>Viridiplantae</taxon>
        <taxon>Streptophyta</taxon>
        <taxon>Embryophyta</taxon>
        <taxon>Tracheophyta</taxon>
        <taxon>Spermatophyta</taxon>
        <taxon>Magnoliopsida</taxon>
        <taxon>eudicotyledons</taxon>
        <taxon>Gunneridae</taxon>
        <taxon>Pentapetalae</taxon>
        <taxon>rosids</taxon>
        <taxon>fabids</taxon>
        <taxon>Fabales</taxon>
        <taxon>Fabaceae</taxon>
        <taxon>Papilionoideae</taxon>
        <taxon>50 kb inversion clade</taxon>
        <taxon>NPAAA clade</taxon>
        <taxon>indigoferoid/millettioid clade</taxon>
        <taxon>Phaseoleae</taxon>
        <taxon>Canavalia</taxon>
    </lineage>
</organism>
<protein>
    <submittedName>
        <fullName evidence="2">Uncharacterized protein</fullName>
    </submittedName>
</protein>
<feature type="region of interest" description="Disordered" evidence="1">
    <location>
        <begin position="48"/>
        <end position="70"/>
    </location>
</feature>
<accession>A0AAN9PXQ4</accession>
<dbReference type="EMBL" id="JAYMYQ010000009">
    <property type="protein sequence ID" value="KAK7313684.1"/>
    <property type="molecule type" value="Genomic_DNA"/>
</dbReference>
<reference evidence="2 3" key="1">
    <citation type="submission" date="2024-01" db="EMBL/GenBank/DDBJ databases">
        <title>The genomes of 5 underutilized Papilionoideae crops provide insights into root nodulation and disease resistanc.</title>
        <authorList>
            <person name="Jiang F."/>
        </authorList>
    </citation>
    <scope>NUCLEOTIDE SEQUENCE [LARGE SCALE GENOMIC DNA]</scope>
    <source>
        <strain evidence="2">LVBAO_FW01</strain>
        <tissue evidence="2">Leaves</tissue>
    </source>
</reference>
<dbReference type="AlphaFoldDB" id="A0AAN9PXQ4"/>
<dbReference type="Proteomes" id="UP001367508">
    <property type="component" value="Unassembled WGS sequence"/>
</dbReference>
<evidence type="ECO:0000256" key="1">
    <source>
        <dbReference type="SAM" id="MobiDB-lite"/>
    </source>
</evidence>
<evidence type="ECO:0000313" key="2">
    <source>
        <dbReference type="EMBL" id="KAK7313684.1"/>
    </source>
</evidence>
<name>A0AAN9PXQ4_CANGL</name>
<proteinExistence type="predicted"/>